<name>A0ACB5RFS6_9CLOT</name>
<reference evidence="1" key="1">
    <citation type="journal article" date="2025" name="Int. J. Syst. Evol. Microbiol.">
        <title>Inconstantimicrobium mannanitabidum sp. nov., a novel member of the family Clostridiaceae isolated from anoxic soil under the treatment of reductive soil disinfestation.</title>
        <authorList>
            <person name="Ueki A."/>
            <person name="Tonouchi A."/>
            <person name="Honma S."/>
            <person name="Kaku N."/>
            <person name="Ueki K."/>
        </authorList>
    </citation>
    <scope>NUCLEOTIDE SEQUENCE</scope>
    <source>
        <strain evidence="1">TW13</strain>
    </source>
</reference>
<evidence type="ECO:0000313" key="2">
    <source>
        <dbReference type="Proteomes" id="UP001058074"/>
    </source>
</evidence>
<dbReference type="Proteomes" id="UP001058074">
    <property type="component" value="Unassembled WGS sequence"/>
</dbReference>
<evidence type="ECO:0000313" key="1">
    <source>
        <dbReference type="EMBL" id="GKX67913.1"/>
    </source>
</evidence>
<gene>
    <name evidence="1" type="ORF">rsdtw13_31710</name>
</gene>
<keyword evidence="2" id="KW-1185">Reference proteome</keyword>
<accession>A0ACB5RFS6</accession>
<dbReference type="EMBL" id="BROD01000001">
    <property type="protein sequence ID" value="GKX67913.1"/>
    <property type="molecule type" value="Genomic_DNA"/>
</dbReference>
<comment type="caution">
    <text evidence="1">The sequence shown here is derived from an EMBL/GenBank/DDBJ whole genome shotgun (WGS) entry which is preliminary data.</text>
</comment>
<sequence length="355" mass="40897">MLSIIIPTYNEGENVIIISQEIQSSMNMYDYEIVFVDDSKDNTVDILNKLKENDEKIRYYHRNNERGLATAVILGFKMAKGDIIAVMDADLQHNPIILREMINAINNGADIAIPSRFVEGGDDGGLDNVRKFVSYVARKIGQISIKKLRDFSDITSGYFMFRKEVVNNCDLDPIGWKILMEILVKGKYDKVVEIPYQFESRKAGESKMSLKEQWNYLRHVARLLLNSPSDIRFILFCMVGVSGVIINLIIYMILVNMGFSIISSAIFSALIAMISNFILNDLFTWRDIKKTKLNERMSKNFITSIIGIIINVFILNILKLYSQVNYIIANTFSIMLSTVWNYFVNKSWTWRRHSK</sequence>
<organism evidence="1 2">
    <name type="scientific">Inconstantimicrobium mannanitabidum</name>
    <dbReference type="NCBI Taxonomy" id="1604901"/>
    <lineage>
        <taxon>Bacteria</taxon>
        <taxon>Bacillati</taxon>
        <taxon>Bacillota</taxon>
        <taxon>Clostridia</taxon>
        <taxon>Eubacteriales</taxon>
        <taxon>Clostridiaceae</taxon>
        <taxon>Inconstantimicrobium</taxon>
    </lineage>
</organism>
<protein>
    <submittedName>
        <fullName evidence="1">Dolichol monophosphate mannose synthase</fullName>
    </submittedName>
</protein>
<proteinExistence type="predicted"/>